<accession>B8IVE5</accession>
<dbReference type="EMBL" id="CP001349">
    <property type="protein sequence ID" value="ACL60996.1"/>
    <property type="molecule type" value="Genomic_DNA"/>
</dbReference>
<sequence length="65" mass="6871">MVRSIAGITVASVGPSSGLPGSAVTWATNRPPRQRVRRVATETVTPNSKGLWVLPMHSTSGACRR</sequence>
<dbReference type="AlphaFoldDB" id="B8IVE5"/>
<protein>
    <submittedName>
        <fullName evidence="1">Uncharacterized protein</fullName>
    </submittedName>
</protein>
<dbReference type="KEGG" id="mno:Mnod_6184"/>
<evidence type="ECO:0000313" key="2">
    <source>
        <dbReference type="Proteomes" id="UP000008207"/>
    </source>
</evidence>
<dbReference type="Proteomes" id="UP000008207">
    <property type="component" value="Chromosome"/>
</dbReference>
<dbReference type="HOGENOM" id="CLU_2844861_0_0_5"/>
<evidence type="ECO:0000313" key="1">
    <source>
        <dbReference type="EMBL" id="ACL60996.1"/>
    </source>
</evidence>
<gene>
    <name evidence="1" type="ordered locus">Mnod_6184</name>
</gene>
<name>B8IVE5_METNO</name>
<reference evidence="1 2" key="1">
    <citation type="submission" date="2009-01" db="EMBL/GenBank/DDBJ databases">
        <title>Complete sequence of chromosome of Methylobacterium nodulans ORS 2060.</title>
        <authorList>
            <consortium name="US DOE Joint Genome Institute"/>
            <person name="Lucas S."/>
            <person name="Copeland A."/>
            <person name="Lapidus A."/>
            <person name="Glavina del Rio T."/>
            <person name="Dalin E."/>
            <person name="Tice H."/>
            <person name="Bruce D."/>
            <person name="Goodwin L."/>
            <person name="Pitluck S."/>
            <person name="Sims D."/>
            <person name="Brettin T."/>
            <person name="Detter J.C."/>
            <person name="Han C."/>
            <person name="Larimer F."/>
            <person name="Land M."/>
            <person name="Hauser L."/>
            <person name="Kyrpides N."/>
            <person name="Ivanova N."/>
            <person name="Marx C.J."/>
            <person name="Richardson P."/>
        </authorList>
    </citation>
    <scope>NUCLEOTIDE SEQUENCE [LARGE SCALE GENOMIC DNA]</scope>
    <source>
        <strain evidence="2">LMG 21967 / CNCM I-2342 / ORS 2060</strain>
    </source>
</reference>
<organism evidence="1 2">
    <name type="scientific">Methylobacterium nodulans (strain LMG 21967 / CNCM I-2342 / ORS 2060)</name>
    <dbReference type="NCBI Taxonomy" id="460265"/>
    <lineage>
        <taxon>Bacteria</taxon>
        <taxon>Pseudomonadati</taxon>
        <taxon>Pseudomonadota</taxon>
        <taxon>Alphaproteobacteria</taxon>
        <taxon>Hyphomicrobiales</taxon>
        <taxon>Methylobacteriaceae</taxon>
        <taxon>Methylobacterium</taxon>
    </lineage>
</organism>
<proteinExistence type="predicted"/>
<keyword evidence="2" id="KW-1185">Reference proteome</keyword>